<organism evidence="1">
    <name type="scientific">marine sediment metagenome</name>
    <dbReference type="NCBI Taxonomy" id="412755"/>
    <lineage>
        <taxon>unclassified sequences</taxon>
        <taxon>metagenomes</taxon>
        <taxon>ecological metagenomes</taxon>
    </lineage>
</organism>
<proteinExistence type="predicted"/>
<accession>A0A0F9TT65</accession>
<dbReference type="AlphaFoldDB" id="A0A0F9TT65"/>
<name>A0A0F9TT65_9ZZZZ</name>
<comment type="caution">
    <text evidence="1">The sequence shown here is derived from an EMBL/GenBank/DDBJ whole genome shotgun (WGS) entry which is preliminary data.</text>
</comment>
<reference evidence="1" key="1">
    <citation type="journal article" date="2015" name="Nature">
        <title>Complex archaea that bridge the gap between prokaryotes and eukaryotes.</title>
        <authorList>
            <person name="Spang A."/>
            <person name="Saw J.H."/>
            <person name="Jorgensen S.L."/>
            <person name="Zaremba-Niedzwiedzka K."/>
            <person name="Martijn J."/>
            <person name="Lind A.E."/>
            <person name="van Eijk R."/>
            <person name="Schleper C."/>
            <person name="Guy L."/>
            <person name="Ettema T.J."/>
        </authorList>
    </citation>
    <scope>NUCLEOTIDE SEQUENCE</scope>
</reference>
<gene>
    <name evidence="1" type="ORF">LCGC14_0353790</name>
</gene>
<protein>
    <submittedName>
        <fullName evidence="1">Uncharacterized protein</fullName>
    </submittedName>
</protein>
<evidence type="ECO:0000313" key="1">
    <source>
        <dbReference type="EMBL" id="KKN78152.1"/>
    </source>
</evidence>
<dbReference type="EMBL" id="LAZR01000268">
    <property type="protein sequence ID" value="KKN78152.1"/>
    <property type="molecule type" value="Genomic_DNA"/>
</dbReference>
<sequence length="70" mass="8581">MDDVEFYDLHQGDMLLREWHGVPWLFIKGAENQWVSFRKADEDDLYRLRDFIKDEERNLWQRESGPLPKV</sequence>